<sequence>MIFFSRAAGACREPCLAIRYMERLRLELLTFIGDVANPAGPKEIYEVKSLISCHRQGDQALRVNVAQIGYSGQAIPKKGTEAMPMFFYILQRIGKGYGLREP</sequence>
<dbReference type="Proteomes" id="UP000796880">
    <property type="component" value="Unassembled WGS sequence"/>
</dbReference>
<keyword evidence="2" id="KW-1185">Reference proteome</keyword>
<gene>
    <name evidence="1" type="ORF">FNV43_RR14792</name>
</gene>
<dbReference type="AlphaFoldDB" id="A0A8K0MG49"/>
<accession>A0A8K0MG49</accession>
<dbReference type="EMBL" id="VOIH02000006">
    <property type="protein sequence ID" value="KAF3445099.1"/>
    <property type="molecule type" value="Genomic_DNA"/>
</dbReference>
<proteinExistence type="predicted"/>
<evidence type="ECO:0000313" key="1">
    <source>
        <dbReference type="EMBL" id="KAF3445099.1"/>
    </source>
</evidence>
<protein>
    <submittedName>
        <fullName evidence="1">Uncharacterized protein</fullName>
    </submittedName>
</protein>
<name>A0A8K0MG49_9ROSA</name>
<evidence type="ECO:0000313" key="2">
    <source>
        <dbReference type="Proteomes" id="UP000796880"/>
    </source>
</evidence>
<reference evidence="1" key="1">
    <citation type="submission" date="2020-03" db="EMBL/GenBank/DDBJ databases">
        <title>A high-quality chromosome-level genome assembly of a woody plant with both climbing and erect habits, Rhamnella rubrinervis.</title>
        <authorList>
            <person name="Lu Z."/>
            <person name="Yang Y."/>
            <person name="Zhu X."/>
            <person name="Sun Y."/>
        </authorList>
    </citation>
    <scope>NUCLEOTIDE SEQUENCE</scope>
    <source>
        <strain evidence="1">BYM</strain>
        <tissue evidence="1">Leaf</tissue>
    </source>
</reference>
<organism evidence="1 2">
    <name type="scientific">Rhamnella rubrinervis</name>
    <dbReference type="NCBI Taxonomy" id="2594499"/>
    <lineage>
        <taxon>Eukaryota</taxon>
        <taxon>Viridiplantae</taxon>
        <taxon>Streptophyta</taxon>
        <taxon>Embryophyta</taxon>
        <taxon>Tracheophyta</taxon>
        <taxon>Spermatophyta</taxon>
        <taxon>Magnoliopsida</taxon>
        <taxon>eudicotyledons</taxon>
        <taxon>Gunneridae</taxon>
        <taxon>Pentapetalae</taxon>
        <taxon>rosids</taxon>
        <taxon>fabids</taxon>
        <taxon>Rosales</taxon>
        <taxon>Rhamnaceae</taxon>
        <taxon>rhamnoid group</taxon>
        <taxon>Rhamneae</taxon>
        <taxon>Rhamnella</taxon>
    </lineage>
</organism>
<comment type="caution">
    <text evidence="1">The sequence shown here is derived from an EMBL/GenBank/DDBJ whole genome shotgun (WGS) entry which is preliminary data.</text>
</comment>